<evidence type="ECO:0000313" key="2">
    <source>
        <dbReference type="Proteomes" id="UP000441586"/>
    </source>
</evidence>
<gene>
    <name evidence="1" type="ORF">GP644_11685</name>
</gene>
<organism evidence="1 2">
    <name type="scientific">Parasedimentitalea maritima</name>
    <dbReference type="NCBI Taxonomy" id="2578117"/>
    <lineage>
        <taxon>Bacteria</taxon>
        <taxon>Pseudomonadati</taxon>
        <taxon>Pseudomonadota</taxon>
        <taxon>Alphaproteobacteria</taxon>
        <taxon>Rhodobacterales</taxon>
        <taxon>Paracoccaceae</taxon>
        <taxon>Parasedimentitalea</taxon>
    </lineage>
</organism>
<comment type="caution">
    <text evidence="1">The sequence shown here is derived from an EMBL/GenBank/DDBJ whole genome shotgun (WGS) entry which is preliminary data.</text>
</comment>
<evidence type="ECO:0000313" key="1">
    <source>
        <dbReference type="EMBL" id="KAE9629669.1"/>
    </source>
</evidence>
<proteinExistence type="predicted"/>
<name>A0A6A4REZ1_9RHOB</name>
<sequence length="66" mass="7300">MFNARHTAKPLPRLFAGMLFSRSRTGKFGLSFGQMKIYQNPAGGVQIVMDALSRLAMNGLARLTKK</sequence>
<dbReference type="RefSeq" id="WP_158979730.1">
    <property type="nucleotide sequence ID" value="NZ_WSFO01000006.1"/>
</dbReference>
<accession>A0A6A4REZ1</accession>
<reference evidence="1 2" key="1">
    <citation type="submission" date="2019-12" db="EMBL/GenBank/DDBJ databases">
        <authorList>
            <person name="Zhang Y.-J."/>
        </authorList>
    </citation>
    <scope>NUCLEOTIDE SEQUENCE [LARGE SCALE GENOMIC DNA]</scope>
    <source>
        <strain evidence="1 2">H18S-6</strain>
    </source>
</reference>
<dbReference type="EMBL" id="WSFO01000006">
    <property type="protein sequence ID" value="KAE9629669.1"/>
    <property type="molecule type" value="Genomic_DNA"/>
</dbReference>
<dbReference type="Proteomes" id="UP000441586">
    <property type="component" value="Unassembled WGS sequence"/>
</dbReference>
<protein>
    <submittedName>
        <fullName evidence="1">Uncharacterized protein</fullName>
    </submittedName>
</protein>
<dbReference type="AlphaFoldDB" id="A0A6A4REZ1"/>